<evidence type="ECO:0000313" key="9">
    <source>
        <dbReference type="EMBL" id="OXU22997.1"/>
    </source>
</evidence>
<name>A0A232EXH6_9HYME</name>
<dbReference type="EMBL" id="NNAY01001761">
    <property type="protein sequence ID" value="OXU22997.1"/>
    <property type="molecule type" value="Genomic_DNA"/>
</dbReference>
<evidence type="ECO:0000256" key="8">
    <source>
        <dbReference type="SAM" id="SignalP"/>
    </source>
</evidence>
<keyword evidence="4 8" id="KW-0732">Signal</keyword>
<keyword evidence="7" id="KW-0325">Glycoprotein</keyword>
<evidence type="ECO:0000256" key="4">
    <source>
        <dbReference type="ARBA" id="ARBA00022729"/>
    </source>
</evidence>
<proteinExistence type="inferred from homology"/>
<dbReference type="EC" id="3.1.3.2" evidence="3"/>
<evidence type="ECO:0000256" key="7">
    <source>
        <dbReference type="ARBA" id="ARBA00023180"/>
    </source>
</evidence>
<comment type="caution">
    <text evidence="9">The sequence shown here is derived from an EMBL/GenBank/DDBJ whole genome shotgun (WGS) entry which is preliminary data.</text>
</comment>
<dbReference type="GO" id="GO:0003993">
    <property type="term" value="F:acid phosphatase activity"/>
    <property type="evidence" value="ECO:0007669"/>
    <property type="project" value="UniProtKB-EC"/>
</dbReference>
<dbReference type="Proteomes" id="UP000215335">
    <property type="component" value="Unassembled WGS sequence"/>
</dbReference>
<organism evidence="9 10">
    <name type="scientific">Trichomalopsis sarcophagae</name>
    <dbReference type="NCBI Taxonomy" id="543379"/>
    <lineage>
        <taxon>Eukaryota</taxon>
        <taxon>Metazoa</taxon>
        <taxon>Ecdysozoa</taxon>
        <taxon>Arthropoda</taxon>
        <taxon>Hexapoda</taxon>
        <taxon>Insecta</taxon>
        <taxon>Pterygota</taxon>
        <taxon>Neoptera</taxon>
        <taxon>Endopterygota</taxon>
        <taxon>Hymenoptera</taxon>
        <taxon>Apocrita</taxon>
        <taxon>Proctotrupomorpha</taxon>
        <taxon>Chalcidoidea</taxon>
        <taxon>Pteromalidae</taxon>
        <taxon>Pteromalinae</taxon>
        <taxon>Trichomalopsis</taxon>
    </lineage>
</organism>
<evidence type="ECO:0000256" key="1">
    <source>
        <dbReference type="ARBA" id="ARBA00000032"/>
    </source>
</evidence>
<reference evidence="9 10" key="1">
    <citation type="journal article" date="2017" name="Curr. Biol.">
        <title>The Evolution of Venom by Co-option of Single-Copy Genes.</title>
        <authorList>
            <person name="Martinson E.O."/>
            <person name="Mrinalini"/>
            <person name="Kelkar Y.D."/>
            <person name="Chang C.H."/>
            <person name="Werren J.H."/>
        </authorList>
    </citation>
    <scope>NUCLEOTIDE SEQUENCE [LARGE SCALE GENOMIC DNA]</scope>
    <source>
        <strain evidence="9 10">Alberta</strain>
        <tissue evidence="9">Whole body</tissue>
    </source>
</reference>
<keyword evidence="10" id="KW-1185">Reference proteome</keyword>
<feature type="chain" id="PRO_5012714624" description="acid phosphatase" evidence="8">
    <location>
        <begin position="20"/>
        <end position="531"/>
    </location>
</feature>
<comment type="similarity">
    <text evidence="2">Belongs to the histidine acid phosphatase family.</text>
</comment>
<evidence type="ECO:0000313" key="10">
    <source>
        <dbReference type="Proteomes" id="UP000215335"/>
    </source>
</evidence>
<dbReference type="PANTHER" id="PTHR11567:SF211">
    <property type="entry name" value="PROSTATIC ACID PHOSPHATASE"/>
    <property type="match status" value="1"/>
</dbReference>
<dbReference type="STRING" id="543379.A0A232EXH6"/>
<evidence type="ECO:0000256" key="6">
    <source>
        <dbReference type="ARBA" id="ARBA00023157"/>
    </source>
</evidence>
<sequence>MVLRKLLPSLVCLLCLARASPIEKNLKLEMVQALLRHGARTAINCEIELVPGLDETAYEPYGMAQLTAEGMQEEYRLGQMLRERYKDFLPDLYKPEDVFAYSSGYDRTKASLQLVLASLYQPTGDLAWNDELNWMPIPVHSNPWNLDILMKPRNCPTYMEKLQQVHESREFQEDLQEHVEILQLLRSAYGNDFKYDRIMCAYWINVINKDMNLTLTKWYTEENHEKLAKLVKLYLNSLSYTDTLKRLNGGTMLRRFIENMKSAHRKIYLYGGHDKTVYSFLKANNITLSWIPDYGSSVIVEKLSDERNRVYVKLLLWSGSPKKLTTLKLENCGETCPLSEYLKIVNPYLPSTEEMRCLFENLESADIEKILNNDFIVMNKDNVCPLKCVPNEQINNGKKVIEDLEKTKNLFRHGDRTPEKVEIYKTDFYEQYGYGQLHKAGMEREHKLGEMLRQRYNNFIGDYCVDDIYAYSTDYDRTKMSLQLILNGLLVDIKIFRYKKLFTEAEKSPEVIKKFKKRTATFWTTSEIKLK</sequence>
<dbReference type="CDD" id="cd07061">
    <property type="entry name" value="HP_HAP_like"/>
    <property type="match status" value="2"/>
</dbReference>
<keyword evidence="5" id="KW-0378">Hydrolase</keyword>
<accession>A0A232EXH6</accession>
<dbReference type="InterPro" id="IPR050645">
    <property type="entry name" value="Histidine_acid_phosphatase"/>
</dbReference>
<dbReference type="Gene3D" id="3.40.50.1240">
    <property type="entry name" value="Phosphoglycerate mutase-like"/>
    <property type="match status" value="2"/>
</dbReference>
<keyword evidence="6" id="KW-1015">Disulfide bond</keyword>
<evidence type="ECO:0000256" key="3">
    <source>
        <dbReference type="ARBA" id="ARBA00012646"/>
    </source>
</evidence>
<dbReference type="InterPro" id="IPR000560">
    <property type="entry name" value="His_Pase_clade-2"/>
</dbReference>
<dbReference type="SUPFAM" id="SSF53254">
    <property type="entry name" value="Phosphoglycerate mutase-like"/>
    <property type="match status" value="2"/>
</dbReference>
<gene>
    <name evidence="9" type="ORF">TSAR_000983</name>
</gene>
<dbReference type="InterPro" id="IPR029033">
    <property type="entry name" value="His_PPase_superfam"/>
</dbReference>
<evidence type="ECO:0000256" key="2">
    <source>
        <dbReference type="ARBA" id="ARBA00005375"/>
    </source>
</evidence>
<dbReference type="Pfam" id="PF00328">
    <property type="entry name" value="His_Phos_2"/>
    <property type="match status" value="2"/>
</dbReference>
<feature type="signal peptide" evidence="8">
    <location>
        <begin position="1"/>
        <end position="19"/>
    </location>
</feature>
<dbReference type="AlphaFoldDB" id="A0A232EXH6"/>
<comment type="catalytic activity">
    <reaction evidence="1">
        <text>a phosphate monoester + H2O = an alcohol + phosphate</text>
        <dbReference type="Rhea" id="RHEA:15017"/>
        <dbReference type="ChEBI" id="CHEBI:15377"/>
        <dbReference type="ChEBI" id="CHEBI:30879"/>
        <dbReference type="ChEBI" id="CHEBI:43474"/>
        <dbReference type="ChEBI" id="CHEBI:67140"/>
        <dbReference type="EC" id="3.1.3.2"/>
    </reaction>
</comment>
<evidence type="ECO:0000256" key="5">
    <source>
        <dbReference type="ARBA" id="ARBA00022801"/>
    </source>
</evidence>
<dbReference type="PANTHER" id="PTHR11567">
    <property type="entry name" value="ACID PHOSPHATASE-RELATED"/>
    <property type="match status" value="1"/>
</dbReference>
<protein>
    <recommendedName>
        <fullName evidence="3">acid phosphatase</fullName>
        <ecNumber evidence="3">3.1.3.2</ecNumber>
    </recommendedName>
</protein>